<gene>
    <name evidence="1" type="ordered locus">swp_3876</name>
</gene>
<dbReference type="HOGENOM" id="CLU_3332929_0_0_6"/>
<organism evidence="1 2">
    <name type="scientific">Shewanella piezotolerans (strain WP3 / JCM 13877)</name>
    <dbReference type="NCBI Taxonomy" id="225849"/>
    <lineage>
        <taxon>Bacteria</taxon>
        <taxon>Pseudomonadati</taxon>
        <taxon>Pseudomonadota</taxon>
        <taxon>Gammaproteobacteria</taxon>
        <taxon>Alteromonadales</taxon>
        <taxon>Shewanellaceae</taxon>
        <taxon>Shewanella</taxon>
    </lineage>
</organism>
<dbReference type="Proteomes" id="UP000000753">
    <property type="component" value="Chromosome"/>
</dbReference>
<protein>
    <submittedName>
        <fullName evidence="1">Uncharacterized protein</fullName>
    </submittedName>
</protein>
<name>B8CQT7_SHEPW</name>
<dbReference type="KEGG" id="swp:swp_3876"/>
<dbReference type="EMBL" id="CP000472">
    <property type="protein sequence ID" value="ACJ30553.1"/>
    <property type="molecule type" value="Genomic_DNA"/>
</dbReference>
<evidence type="ECO:0000313" key="2">
    <source>
        <dbReference type="Proteomes" id="UP000000753"/>
    </source>
</evidence>
<sequence>MGWGKRTLLKPYPKTFEFEVKLSSQVQQTQIAYKQKAA</sequence>
<keyword evidence="2" id="KW-1185">Reference proteome</keyword>
<accession>B8CQT7</accession>
<evidence type="ECO:0000313" key="1">
    <source>
        <dbReference type="EMBL" id="ACJ30553.1"/>
    </source>
</evidence>
<dbReference type="AlphaFoldDB" id="B8CQT7"/>
<proteinExistence type="predicted"/>
<reference evidence="1 2" key="1">
    <citation type="journal article" date="2008" name="PLoS ONE">
        <title>Environmental adaptation: genomic analysis of the piezotolerant and psychrotolerant deep-sea iron reducing bacterium Shewanella piezotolerans WP3.</title>
        <authorList>
            <person name="Wang F."/>
            <person name="Wang J."/>
            <person name="Jian H."/>
            <person name="Zhang B."/>
            <person name="Li S."/>
            <person name="Wang F."/>
            <person name="Zeng X."/>
            <person name="Gao L."/>
            <person name="Bartlett D.H."/>
            <person name="Yu J."/>
            <person name="Hu S."/>
            <person name="Xiao X."/>
        </authorList>
    </citation>
    <scope>NUCLEOTIDE SEQUENCE [LARGE SCALE GENOMIC DNA]</scope>
    <source>
        <strain evidence="2">WP3 / JCM 13877</strain>
    </source>
</reference>